<feature type="region of interest" description="Disordered" evidence="1">
    <location>
        <begin position="118"/>
        <end position="154"/>
    </location>
</feature>
<name>A0ABT0DJR8_9HYPH</name>
<accession>A0ABT0DJR8</accession>
<proteinExistence type="predicted"/>
<sequence>MGTHVRERESYIPEYVMVEQYRIRQRAEAAIEGLLALLDELEDPDLEPDNDDEPTMGWCEGAAGYGLCPTLADECEDGGDAEHSLGWREQMAGRGQCHTHVDDGEDDDPREYTALETRGRGFFRSGPDDAEDANDAGWDTADSEPSLGAPEADSLTLSQIGWARGAGDDLESGVI</sequence>
<reference evidence="3" key="1">
    <citation type="submission" date="2023-07" db="EMBL/GenBank/DDBJ databases">
        <title>Ancylobacter moscoviensis sp. nov., facultatively methylotrophic bacteria from activated sludge and the reclassification of Starkeya novella (Starkey 1934) Kelly et al. 2000 as Ancylobacter novellus comb. nov., Starkeya koreensis Im et al. 2006 as Ancylobacter koreensis comb.nov., Angulomicrobium tetraedrale Vasil'eva et al. 1986 as Ancylobacter tetraedralis comb. nov., Angulomicrobium amanitiforme Fritz et al. 2004 as Ancylobacter amanitiformis comb. nov. and Methylorhabdus multivorans Doronina et al. 1996 as Ancylobacter multivorans comb. nov. and emended description of the genus Ancylobacter.</title>
        <authorList>
            <person name="Doronina N."/>
            <person name="Chemodurova A."/>
            <person name="Grouzdev D."/>
            <person name="Koziaeva V."/>
            <person name="Shi W."/>
            <person name="Wu L."/>
            <person name="Kaparullina E."/>
        </authorList>
    </citation>
    <scope>NUCLEOTIDE SEQUENCE [LARGE SCALE GENOMIC DNA]</scope>
    <source>
        <strain evidence="3">Jip08</strain>
    </source>
</reference>
<evidence type="ECO:0000313" key="2">
    <source>
        <dbReference type="EMBL" id="MCK0207532.1"/>
    </source>
</evidence>
<evidence type="ECO:0000313" key="3">
    <source>
        <dbReference type="Proteomes" id="UP001202867"/>
    </source>
</evidence>
<evidence type="ECO:0000256" key="1">
    <source>
        <dbReference type="SAM" id="MobiDB-lite"/>
    </source>
</evidence>
<dbReference type="EMBL" id="JALKCG010000001">
    <property type="protein sequence ID" value="MCK0207532.1"/>
    <property type="molecule type" value="Genomic_DNA"/>
</dbReference>
<organism evidence="2 3">
    <name type="scientific">Ancylobacter koreensis</name>
    <dbReference type="NCBI Taxonomy" id="266121"/>
    <lineage>
        <taxon>Bacteria</taxon>
        <taxon>Pseudomonadati</taxon>
        <taxon>Pseudomonadota</taxon>
        <taxon>Alphaproteobacteria</taxon>
        <taxon>Hyphomicrobiales</taxon>
        <taxon>Xanthobacteraceae</taxon>
        <taxon>Ancylobacter</taxon>
    </lineage>
</organism>
<comment type="caution">
    <text evidence="2">The sequence shown here is derived from an EMBL/GenBank/DDBJ whole genome shotgun (WGS) entry which is preliminary data.</text>
</comment>
<keyword evidence="3" id="KW-1185">Reference proteome</keyword>
<gene>
    <name evidence="2" type="ORF">MWN33_05735</name>
</gene>
<protein>
    <submittedName>
        <fullName evidence="2">Uncharacterized protein</fullName>
    </submittedName>
</protein>
<dbReference type="Proteomes" id="UP001202867">
    <property type="component" value="Unassembled WGS sequence"/>
</dbReference>
<dbReference type="RefSeq" id="WP_247199469.1">
    <property type="nucleotide sequence ID" value="NZ_JALKCG010000001.1"/>
</dbReference>